<evidence type="ECO:0000259" key="2">
    <source>
        <dbReference type="PROSITE" id="PS50041"/>
    </source>
</evidence>
<dbReference type="InterPro" id="IPR006583">
    <property type="entry name" value="PAN-3_domain"/>
</dbReference>
<organism evidence="3 4">
    <name type="scientific">Caenorhabditis nigoni</name>
    <dbReference type="NCBI Taxonomy" id="1611254"/>
    <lineage>
        <taxon>Eukaryota</taxon>
        <taxon>Metazoa</taxon>
        <taxon>Ecdysozoa</taxon>
        <taxon>Nematoda</taxon>
        <taxon>Chromadorea</taxon>
        <taxon>Rhabditida</taxon>
        <taxon>Rhabditina</taxon>
        <taxon>Rhabditomorpha</taxon>
        <taxon>Rhabditoidea</taxon>
        <taxon>Rhabditidae</taxon>
        <taxon>Peloderinae</taxon>
        <taxon>Caenorhabditis</taxon>
    </lineage>
</organism>
<reference evidence="4" key="1">
    <citation type="submission" date="2017-10" db="EMBL/GenBank/DDBJ databases">
        <title>Rapid genome shrinkage in a self-fertile nematode reveals novel sperm competition proteins.</title>
        <authorList>
            <person name="Yin D."/>
            <person name="Schwarz E.M."/>
            <person name="Thomas C.G."/>
            <person name="Felde R.L."/>
            <person name="Korf I.F."/>
            <person name="Cutter A.D."/>
            <person name="Schartner C.M."/>
            <person name="Ralston E.J."/>
            <person name="Meyer B.J."/>
            <person name="Haag E.S."/>
        </authorList>
    </citation>
    <scope>NUCLEOTIDE SEQUENCE [LARGE SCALE GENOMIC DNA]</scope>
    <source>
        <strain evidence="4">JU1422</strain>
    </source>
</reference>
<dbReference type="PANTHER" id="PTHR47629:SF3">
    <property type="entry name" value="PAN-3 DOMAIN-CONTAINING PROTEIN"/>
    <property type="match status" value="1"/>
</dbReference>
<dbReference type="InterPro" id="IPR016187">
    <property type="entry name" value="CTDL_fold"/>
</dbReference>
<evidence type="ECO:0000256" key="1">
    <source>
        <dbReference type="SAM" id="SignalP"/>
    </source>
</evidence>
<keyword evidence="1" id="KW-0732">Signal</keyword>
<dbReference type="InterPro" id="IPR016186">
    <property type="entry name" value="C-type_lectin-like/link_sf"/>
</dbReference>
<protein>
    <recommendedName>
        <fullName evidence="2">C-type lectin domain-containing protein</fullName>
    </recommendedName>
</protein>
<feature type="signal peptide" evidence="1">
    <location>
        <begin position="1"/>
        <end position="19"/>
    </location>
</feature>
<proteinExistence type="predicted"/>
<dbReference type="AlphaFoldDB" id="A0A2G5VR81"/>
<sequence>MRYRLLISILTLFQIETHASNAEYKFVVVSGEPVTLNASETIQVASFDECTDKCEQKTECVLAYQSNSSDPCYLFDWNSITQIIKNEAGGNGTTAFKVYTDQPACELNSDYLLNGKTYVGFEVNFFFLESGMFQPLHPNDNTQNLWRIDTSEDGWTITYIDSPTTPDNLICGNFSYNRPYADGCDPECNVTMVQVWAKLGPLTKFVTKDASWQFENPSGSSYARSGVNKSAETFEICMNKCYIDFRCAVAYFDKENSTCVMIWSGRFWFLERTSASDGHQIAIKLPMNDKLCKMTTDKLLDDQYFLVYPAMQPVTARQFFRVQTTPKYYVFTSYMDYYEGAYGEMINGCPLNVKGSAYEQTKFQMPAGATEYNHYDNETMCYRYDEAPGITQPEAKELCQLMGQQLLSDKYAGSVRLFNSGRDIQVIDFQDQWQSIFKMGFYKNSSRIWHGLERDPADGKWKWLTTRWVQFAEDVMPIPWAPGEPKEGPDMNCAYMGWGEGYDPYNGYAYYAAPCNSTVDGIACGSGQIHEMNIKKWSEVADEFGFRESCCISDSGPGFMATYPD</sequence>
<comment type="caution">
    <text evidence="3">The sequence shown here is derived from an EMBL/GenBank/DDBJ whole genome shotgun (WGS) entry which is preliminary data.</text>
</comment>
<dbReference type="PROSITE" id="PS50041">
    <property type="entry name" value="C_TYPE_LECTIN_2"/>
    <property type="match status" value="1"/>
</dbReference>
<dbReference type="OrthoDB" id="5798455at2759"/>
<gene>
    <name evidence="3" type="primary">Cnig_chr_I.g3593</name>
    <name evidence="3" type="ORF">B9Z55_003593</name>
</gene>
<keyword evidence="4" id="KW-1185">Reference proteome</keyword>
<dbReference type="SUPFAM" id="SSF56436">
    <property type="entry name" value="C-type lectin-like"/>
    <property type="match status" value="1"/>
</dbReference>
<feature type="domain" description="C-type lectin" evidence="2">
    <location>
        <begin position="377"/>
        <end position="500"/>
    </location>
</feature>
<evidence type="ECO:0000313" key="4">
    <source>
        <dbReference type="Proteomes" id="UP000230233"/>
    </source>
</evidence>
<name>A0A2G5VR81_9PELO</name>
<feature type="chain" id="PRO_5013613315" description="C-type lectin domain-containing protein" evidence="1">
    <location>
        <begin position="20"/>
        <end position="565"/>
    </location>
</feature>
<dbReference type="InterPro" id="IPR001304">
    <property type="entry name" value="C-type_lectin-like"/>
</dbReference>
<dbReference type="CDD" id="cd00037">
    <property type="entry name" value="CLECT"/>
    <property type="match status" value="1"/>
</dbReference>
<dbReference type="SMART" id="SM00605">
    <property type="entry name" value="CW"/>
    <property type="match status" value="2"/>
</dbReference>
<dbReference type="Proteomes" id="UP000230233">
    <property type="component" value="Chromosome I"/>
</dbReference>
<accession>A0A2G5VR81</accession>
<dbReference type="EMBL" id="PDUG01000001">
    <property type="protein sequence ID" value="PIC54278.1"/>
    <property type="molecule type" value="Genomic_DNA"/>
</dbReference>
<dbReference type="Pfam" id="PF08277">
    <property type="entry name" value="PAN_3"/>
    <property type="match status" value="2"/>
</dbReference>
<evidence type="ECO:0000313" key="3">
    <source>
        <dbReference type="EMBL" id="PIC54278.1"/>
    </source>
</evidence>
<dbReference type="PANTHER" id="PTHR47629">
    <property type="entry name" value="C-TYPE LECTIN-RELATED"/>
    <property type="match status" value="1"/>
</dbReference>
<dbReference type="Gene3D" id="3.10.100.10">
    <property type="entry name" value="Mannose-Binding Protein A, subunit A"/>
    <property type="match status" value="1"/>
</dbReference>